<evidence type="ECO:0000313" key="8">
    <source>
        <dbReference type="Proteomes" id="UP000231279"/>
    </source>
</evidence>
<dbReference type="Proteomes" id="UP000231279">
    <property type="component" value="Unassembled WGS sequence"/>
</dbReference>
<keyword evidence="6" id="KW-0067">ATP-binding</keyword>
<dbReference type="Gene3D" id="3.80.10.10">
    <property type="entry name" value="Ribonuclease Inhibitor"/>
    <property type="match status" value="1"/>
</dbReference>
<protein>
    <submittedName>
        <fullName evidence="7">Ras suppressor protein (Contains leucine-rich repeats)</fullName>
    </submittedName>
</protein>
<dbReference type="OrthoDB" id="736010at2759"/>
<keyword evidence="2" id="KW-0433">Leucine-rich repeat</keyword>
<evidence type="ECO:0000256" key="4">
    <source>
        <dbReference type="ARBA" id="ARBA00022741"/>
    </source>
</evidence>
<keyword evidence="4" id="KW-0547">Nucleotide-binding</keyword>
<dbReference type="PROSITE" id="PS51450">
    <property type="entry name" value="LRR"/>
    <property type="match status" value="1"/>
</dbReference>
<dbReference type="STRING" id="429701.A0A2G9HY26"/>
<dbReference type="SUPFAM" id="SSF52058">
    <property type="entry name" value="L domain-like"/>
    <property type="match status" value="1"/>
</dbReference>
<dbReference type="FunFam" id="1.10.10.10:FF:000322">
    <property type="entry name" value="Probable disease resistance protein At1g63360"/>
    <property type="match status" value="1"/>
</dbReference>
<dbReference type="Gene3D" id="1.10.10.10">
    <property type="entry name" value="Winged helix-like DNA-binding domain superfamily/Winged helix DNA-binding domain"/>
    <property type="match status" value="1"/>
</dbReference>
<dbReference type="InterPro" id="IPR050905">
    <property type="entry name" value="Plant_NBS-LRR"/>
</dbReference>
<proteinExistence type="inferred from homology"/>
<evidence type="ECO:0000256" key="3">
    <source>
        <dbReference type="ARBA" id="ARBA00022737"/>
    </source>
</evidence>
<evidence type="ECO:0000256" key="5">
    <source>
        <dbReference type="ARBA" id="ARBA00022821"/>
    </source>
</evidence>
<gene>
    <name evidence="7" type="ORF">CDL12_05051</name>
</gene>
<comment type="caution">
    <text evidence="7">The sequence shown here is derived from an EMBL/GenBank/DDBJ whole genome shotgun (WGS) entry which is preliminary data.</text>
</comment>
<keyword evidence="8" id="KW-1185">Reference proteome</keyword>
<name>A0A2G9HY26_9LAMI</name>
<keyword evidence="5" id="KW-0611">Plant defense</keyword>
<dbReference type="InterPro" id="IPR032675">
    <property type="entry name" value="LRR_dom_sf"/>
</dbReference>
<dbReference type="EMBL" id="NKXS01000797">
    <property type="protein sequence ID" value="PIN22240.1"/>
    <property type="molecule type" value="Genomic_DNA"/>
</dbReference>
<evidence type="ECO:0000256" key="2">
    <source>
        <dbReference type="ARBA" id="ARBA00022614"/>
    </source>
</evidence>
<dbReference type="GO" id="GO:0005524">
    <property type="term" value="F:ATP binding"/>
    <property type="evidence" value="ECO:0007669"/>
    <property type="project" value="UniProtKB-KW"/>
</dbReference>
<dbReference type="PANTHER" id="PTHR33463">
    <property type="entry name" value="NB-ARC DOMAIN-CONTAINING PROTEIN-RELATED"/>
    <property type="match status" value="1"/>
</dbReference>
<dbReference type="PANTHER" id="PTHR33463:SF195">
    <property type="entry name" value="BED FINGER-NBS-LRR RESISTANCE PROTEIN"/>
    <property type="match status" value="1"/>
</dbReference>
<dbReference type="InterPro" id="IPR001611">
    <property type="entry name" value="Leu-rich_rpt"/>
</dbReference>
<evidence type="ECO:0000256" key="6">
    <source>
        <dbReference type="ARBA" id="ARBA00022840"/>
    </source>
</evidence>
<evidence type="ECO:0000256" key="1">
    <source>
        <dbReference type="ARBA" id="ARBA00008894"/>
    </source>
</evidence>
<organism evidence="7 8">
    <name type="scientific">Handroanthus impetiginosus</name>
    <dbReference type="NCBI Taxonomy" id="429701"/>
    <lineage>
        <taxon>Eukaryota</taxon>
        <taxon>Viridiplantae</taxon>
        <taxon>Streptophyta</taxon>
        <taxon>Embryophyta</taxon>
        <taxon>Tracheophyta</taxon>
        <taxon>Spermatophyta</taxon>
        <taxon>Magnoliopsida</taxon>
        <taxon>eudicotyledons</taxon>
        <taxon>Gunneridae</taxon>
        <taxon>Pentapetalae</taxon>
        <taxon>asterids</taxon>
        <taxon>lamiids</taxon>
        <taxon>Lamiales</taxon>
        <taxon>Bignoniaceae</taxon>
        <taxon>Crescentiina</taxon>
        <taxon>Tabebuia alliance</taxon>
        <taxon>Handroanthus</taxon>
    </lineage>
</organism>
<reference evidence="8" key="1">
    <citation type="journal article" date="2018" name="Gigascience">
        <title>Genome assembly of the Pink Ipe (Handroanthus impetiginosus, Bignoniaceae), a highly valued, ecologically keystone Neotropical timber forest tree.</title>
        <authorList>
            <person name="Silva-Junior O.B."/>
            <person name="Grattapaglia D."/>
            <person name="Novaes E."/>
            <person name="Collevatti R.G."/>
        </authorList>
    </citation>
    <scope>NUCLEOTIDE SEQUENCE [LARGE SCALE GENOMIC DNA]</scope>
    <source>
        <strain evidence="8">cv. UFG-1</strain>
    </source>
</reference>
<keyword evidence="3" id="KW-0677">Repeat</keyword>
<dbReference type="AlphaFoldDB" id="A0A2G9HY26"/>
<accession>A0A2G9HY26</accession>
<dbReference type="GO" id="GO:0006952">
    <property type="term" value="P:defense response"/>
    <property type="evidence" value="ECO:0007669"/>
    <property type="project" value="UniProtKB-KW"/>
</dbReference>
<comment type="similarity">
    <text evidence="1">Belongs to the disease resistance NB-LRR family.</text>
</comment>
<sequence length="384" mass="43902">MGPDDMENEVFPLLLSSFIRLRDPKLQPCFLYCSLYPEDDKIPREELMSKFISEELTDRRNSREASFNQGHANLKKLENASLPARADSKYVKMHDLIRDMALRIARYDAGFMVKSRIAAVCILDLSYTWIDELPNSIAHLEKLKAQLLTCCFCLRYVPPLTKLQALKELDLNQNSIKELPPGTQNLINLNSLNVACMSSLEMIPTGISPSLSQLQCLVLPDHLQVRAKELQGLNNLEEFQSLFYNVHDLNQFIESEQRYGKLSYYSIVLGEYDSQSRVPSDSRRLCDKLVTLKGYCFGKRRGEDKVLLPHDIQDLEVARCVGLNNCLSDTFPSLNSLRSLKSLRIQHSAEIDCISTLFPPVDLILPFRGLENLFLAWLPEQNMH</sequence>
<evidence type="ECO:0000313" key="7">
    <source>
        <dbReference type="EMBL" id="PIN22240.1"/>
    </source>
</evidence>
<dbReference type="InterPro" id="IPR036388">
    <property type="entry name" value="WH-like_DNA-bd_sf"/>
</dbReference>